<dbReference type="InterPro" id="IPR038765">
    <property type="entry name" value="Papain-like_cys_pep_sf"/>
</dbReference>
<dbReference type="Gene3D" id="3.90.70.10">
    <property type="entry name" value="Cysteine proteinases"/>
    <property type="match status" value="1"/>
</dbReference>
<evidence type="ECO:0000259" key="2">
    <source>
        <dbReference type="PROSITE" id="PS50235"/>
    </source>
</evidence>
<reference evidence="3" key="1">
    <citation type="submission" date="2023-07" db="EMBL/GenBank/DDBJ databases">
        <authorList>
            <consortium name="AG Swart"/>
            <person name="Singh M."/>
            <person name="Singh A."/>
            <person name="Seah K."/>
            <person name="Emmerich C."/>
        </authorList>
    </citation>
    <scope>NUCLEOTIDE SEQUENCE</scope>
    <source>
        <strain evidence="3">DP1</strain>
    </source>
</reference>
<dbReference type="EMBL" id="CAMPGE010007497">
    <property type="protein sequence ID" value="CAI2366413.1"/>
    <property type="molecule type" value="Genomic_DNA"/>
</dbReference>
<organism evidence="3 4">
    <name type="scientific">Euplotes crassus</name>
    <dbReference type="NCBI Taxonomy" id="5936"/>
    <lineage>
        <taxon>Eukaryota</taxon>
        <taxon>Sar</taxon>
        <taxon>Alveolata</taxon>
        <taxon>Ciliophora</taxon>
        <taxon>Intramacronucleata</taxon>
        <taxon>Spirotrichea</taxon>
        <taxon>Hypotrichia</taxon>
        <taxon>Euplotida</taxon>
        <taxon>Euplotidae</taxon>
        <taxon>Moneuplotes</taxon>
    </lineage>
</organism>
<evidence type="ECO:0000313" key="4">
    <source>
        <dbReference type="Proteomes" id="UP001295684"/>
    </source>
</evidence>
<keyword evidence="4" id="KW-1185">Reference proteome</keyword>
<accession>A0AAD1UC41</accession>
<dbReference type="GO" id="GO:0016579">
    <property type="term" value="P:protein deubiquitination"/>
    <property type="evidence" value="ECO:0007669"/>
    <property type="project" value="InterPro"/>
</dbReference>
<evidence type="ECO:0000256" key="1">
    <source>
        <dbReference type="SAM" id="MobiDB-lite"/>
    </source>
</evidence>
<feature type="region of interest" description="Disordered" evidence="1">
    <location>
        <begin position="14"/>
        <end position="80"/>
    </location>
</feature>
<dbReference type="PROSITE" id="PS00973">
    <property type="entry name" value="USP_2"/>
    <property type="match status" value="1"/>
</dbReference>
<protein>
    <recommendedName>
        <fullName evidence="2">USP domain-containing protein</fullName>
    </recommendedName>
</protein>
<comment type="caution">
    <text evidence="3">The sequence shown here is derived from an EMBL/GenBank/DDBJ whole genome shotgun (WGS) entry which is preliminary data.</text>
</comment>
<feature type="domain" description="USP" evidence="2">
    <location>
        <begin position="192"/>
        <end position="495"/>
    </location>
</feature>
<name>A0AAD1UC41_EUPCR</name>
<feature type="compositionally biased region" description="Basic and acidic residues" evidence="1">
    <location>
        <begin position="38"/>
        <end position="47"/>
    </location>
</feature>
<dbReference type="SUPFAM" id="SSF54001">
    <property type="entry name" value="Cysteine proteinases"/>
    <property type="match status" value="1"/>
</dbReference>
<dbReference type="GO" id="GO:0004843">
    <property type="term" value="F:cysteine-type deubiquitinase activity"/>
    <property type="evidence" value="ECO:0007669"/>
    <property type="project" value="InterPro"/>
</dbReference>
<dbReference type="InterPro" id="IPR050185">
    <property type="entry name" value="Ub_carboxyl-term_hydrolase"/>
</dbReference>
<dbReference type="PROSITE" id="PS50235">
    <property type="entry name" value="USP_3"/>
    <property type="match status" value="1"/>
</dbReference>
<proteinExistence type="predicted"/>
<feature type="region of interest" description="Disordered" evidence="1">
    <location>
        <begin position="85"/>
        <end position="104"/>
    </location>
</feature>
<sequence>MKISIKKWCHNLFRKKSSGTEKHQDEGEEGSGAGHGNIDPERCDLENGLKNGSAPEKKQEIVNKKDQSSEKESEGIRKLNKILVYSENEEDKRSKDNKSTLSLNDVAGKLNQQNEQYMNSDKNSPQQEKIPIVEKESDKKSQDNLESILNESETSGVYQTPGGPCVNSEIHESSEAKLSIQRDCPENDKKPKGMINSGNDCFFISSLQSLLCIPKFLESFTNDDSSNESINKNSIIQSLNNIVNDFQEENSSQPIDISCCRRLFDDEFEQGKQHCANQLIMALFSMIQSSSTPHKVFKSDSSKSPSEAWASYIKGRDSIIDSLFVGMYKKSFQCETCGGQTVCYEEFKNVPLPCVEGQEEQMMEVIRGVGKEEGWSEFICKNCDRTLQGCIITSLMIHFPDYLILPFQRIDTSGEKKMTKPIPFEDEFTTDEQELTYTLKSFISHIGSLNSGHYYTCCKVEEDWYCCNDRAVYYVEVEEVQKYKENAYILIYEKEQEK</sequence>
<gene>
    <name evidence="3" type="ORF">ECRASSUSDP1_LOCUS7686</name>
</gene>
<feature type="compositionally biased region" description="Basic and acidic residues" evidence="1">
    <location>
        <begin position="55"/>
        <end position="77"/>
    </location>
</feature>
<dbReference type="InterPro" id="IPR018200">
    <property type="entry name" value="USP_CS"/>
</dbReference>
<dbReference type="PANTHER" id="PTHR21646">
    <property type="entry name" value="UBIQUITIN CARBOXYL-TERMINAL HYDROLASE"/>
    <property type="match status" value="1"/>
</dbReference>
<dbReference type="Pfam" id="PF00443">
    <property type="entry name" value="UCH"/>
    <property type="match status" value="1"/>
</dbReference>
<evidence type="ECO:0000313" key="3">
    <source>
        <dbReference type="EMBL" id="CAI2366413.1"/>
    </source>
</evidence>
<dbReference type="Proteomes" id="UP001295684">
    <property type="component" value="Unassembled WGS sequence"/>
</dbReference>
<dbReference type="InterPro" id="IPR028889">
    <property type="entry name" value="USP"/>
</dbReference>
<dbReference type="InterPro" id="IPR001394">
    <property type="entry name" value="Peptidase_C19_UCH"/>
</dbReference>
<dbReference type="AlphaFoldDB" id="A0AAD1UC41"/>